<sequence length="669" mass="73628">DGRSYEIPAAILLDNGAYRKITFHVDEDGTRCHADAYGFNHGEPMPDNLLPGALVEDIANLVGVRFDNIKQRILQINFNRQAMHDTVKGRSGRKLILPVSNGIEHQSEAQETREVPSAVTKRPGETLQSEEPKRARTQEPKQRFEEMFDKFKPFVLARFDEAATSTVERFKGPINAVIAANKKLLEVYPYIQNELRAVDKAVERVQEATQALVASLPAHWVAMPPVSHPHTNRVTSESRAAGLSDRHCSSHGHTQPNEVPIRYQNSAEADSDSHARAEEARLPIQNDGGHGGSFPLHEPNSKPISIFYDNIPDVKLTPAQKAARTRASNKILRAKEDMPKQLPPTQSIEKDQLTVKNVASGNVAETSVQALGNGRPTAPIQQQTRSAATSHNADRIAQDMPEERRESAAVSDRSGGGDTDTSSKWKEHYQPRTQPKSLNSEPASVPTKTQVHVEAQSDTANVPDTASGPEQLPSQTPRRRSGARHKRTIEESDSDYQLSDEEPQKAQKTTKPKNNSQPSTGARTVRSQGQIQPASKKHNNPERAPKPMPEFSRRPNVGIKELLSTVPQDETSRSPRNSRRDSKGASSDKSPPRAQTQSKGVQSKKVESEQGKEQVRQEDQEKTSQKLKLVLKNSGSKSSTTEAGASSTAFEVSAAPAVSLKLMDDAFEE</sequence>
<dbReference type="Proteomes" id="UP001186974">
    <property type="component" value="Unassembled WGS sequence"/>
</dbReference>
<evidence type="ECO:0000313" key="1">
    <source>
        <dbReference type="EMBL" id="KAK3077748.1"/>
    </source>
</evidence>
<reference evidence="1" key="1">
    <citation type="submission" date="2024-09" db="EMBL/GenBank/DDBJ databases">
        <title>Black Yeasts Isolated from many extreme environments.</title>
        <authorList>
            <person name="Coleine C."/>
            <person name="Stajich J.E."/>
            <person name="Selbmann L."/>
        </authorList>
    </citation>
    <scope>NUCLEOTIDE SEQUENCE</scope>
    <source>
        <strain evidence="1">CCFEE 5737</strain>
    </source>
</reference>
<name>A0ACC3DMB1_9PEZI</name>
<dbReference type="EMBL" id="JAWDJW010002547">
    <property type="protein sequence ID" value="KAK3077748.1"/>
    <property type="molecule type" value="Genomic_DNA"/>
</dbReference>
<feature type="non-terminal residue" evidence="1">
    <location>
        <position position="669"/>
    </location>
</feature>
<accession>A0ACC3DMB1</accession>
<organism evidence="1 2">
    <name type="scientific">Coniosporium uncinatum</name>
    <dbReference type="NCBI Taxonomy" id="93489"/>
    <lineage>
        <taxon>Eukaryota</taxon>
        <taxon>Fungi</taxon>
        <taxon>Dikarya</taxon>
        <taxon>Ascomycota</taxon>
        <taxon>Pezizomycotina</taxon>
        <taxon>Dothideomycetes</taxon>
        <taxon>Dothideomycetes incertae sedis</taxon>
        <taxon>Coniosporium</taxon>
    </lineage>
</organism>
<comment type="caution">
    <text evidence="1">The sequence shown here is derived from an EMBL/GenBank/DDBJ whole genome shotgun (WGS) entry which is preliminary data.</text>
</comment>
<keyword evidence="2" id="KW-1185">Reference proteome</keyword>
<gene>
    <name evidence="1" type="ORF">LTS18_009420</name>
</gene>
<proteinExistence type="predicted"/>
<feature type="non-terminal residue" evidence="1">
    <location>
        <position position="1"/>
    </location>
</feature>
<protein>
    <submittedName>
        <fullName evidence="1">Uncharacterized protein</fullName>
    </submittedName>
</protein>
<evidence type="ECO:0000313" key="2">
    <source>
        <dbReference type="Proteomes" id="UP001186974"/>
    </source>
</evidence>